<organism evidence="13 14">
    <name type="scientific">Heyndrickxia oleronia</name>
    <dbReference type="NCBI Taxonomy" id="38875"/>
    <lineage>
        <taxon>Bacteria</taxon>
        <taxon>Bacillati</taxon>
        <taxon>Bacillota</taxon>
        <taxon>Bacilli</taxon>
        <taxon>Bacillales</taxon>
        <taxon>Bacillaceae</taxon>
        <taxon>Heyndrickxia</taxon>
    </lineage>
</organism>
<feature type="domain" description="BioF2-like acetyltransferase" evidence="12">
    <location>
        <begin position="164"/>
        <end position="298"/>
    </location>
</feature>
<comment type="caution">
    <text evidence="13">The sequence shown here is derived from an EMBL/GenBank/DDBJ whole genome shotgun (WGS) entry which is preliminary data.</text>
</comment>
<evidence type="ECO:0000256" key="3">
    <source>
        <dbReference type="ARBA" id="ARBA00022679"/>
    </source>
</evidence>
<comment type="similarity">
    <text evidence="2">Belongs to the FemABX family.</text>
</comment>
<proteinExistence type="inferred from homology"/>
<evidence type="ECO:0000256" key="6">
    <source>
        <dbReference type="ARBA" id="ARBA00023315"/>
    </source>
</evidence>
<gene>
    <name evidence="13" type="ORF">P5X88_00285</name>
</gene>
<dbReference type="InterPro" id="IPR038740">
    <property type="entry name" value="BioF2-like_GNAT_dom"/>
</dbReference>
<evidence type="ECO:0000256" key="9">
    <source>
        <dbReference type="ARBA" id="ARBA00040679"/>
    </source>
</evidence>
<sequence length="377" mass="44963">MYEVISHCNKSKWQDKLNQFIKKDIYYNHSFSTLYKNIENGDPYLFYFENEHGKKICYVFFKRKLNILPFKNNTSTCKLYDITTPPFGYGGPLFDREDADLVNQFRKAFNQYCLEENIISEFIKFHPLLQNHRYMENLMEISYDRETIFIDLTIPEKRIFEQYHKNHKRNIKKAIKNQLIFKVFKNEKMYDQLHEFTKLYKATMDKVNASQKSYYSMDYFKKLIRGFTNKAIIGAVLHEEKMISAAICMYEGTTLHYHLGCSDKQFLNLGSNTFLFHNLSLWGRSNGLDAFYLGGGHSALHNGGTIERDSLFQFKYRFNQHGVLKFYIGRKIHNPIQYELLVNQWENYYSEKPNPNFFPLYRNKCNVYNSSNHTKLG</sequence>
<reference evidence="13" key="1">
    <citation type="submission" date="2023-03" db="EMBL/GenBank/DDBJ databases">
        <title>Bacterial isolates from washroom surfaces on a university campus.</title>
        <authorList>
            <person name="Holman D.B."/>
            <person name="Gzyl K.E."/>
            <person name="Taheri A.E."/>
        </authorList>
    </citation>
    <scope>NUCLEOTIDE SEQUENCE</scope>
    <source>
        <strain evidence="13">RD03</strain>
    </source>
</reference>
<keyword evidence="3" id="KW-0808">Transferase</keyword>
<dbReference type="RefSeq" id="WP_280615342.1">
    <property type="nucleotide sequence ID" value="NZ_JAROYP010000001.1"/>
</dbReference>
<evidence type="ECO:0000256" key="4">
    <source>
        <dbReference type="ARBA" id="ARBA00022960"/>
    </source>
</evidence>
<dbReference type="EC" id="2.3.2.16" evidence="8"/>
<dbReference type="GO" id="GO:0005737">
    <property type="term" value="C:cytoplasm"/>
    <property type="evidence" value="ECO:0007669"/>
    <property type="project" value="UniProtKB-SubCell"/>
</dbReference>
<keyword evidence="6" id="KW-0012">Acyltransferase</keyword>
<dbReference type="InterPro" id="IPR016181">
    <property type="entry name" value="Acyl_CoA_acyltransferase"/>
</dbReference>
<dbReference type="GO" id="GO:0071555">
    <property type="term" value="P:cell wall organization"/>
    <property type="evidence" value="ECO:0007669"/>
    <property type="project" value="UniProtKB-KW"/>
</dbReference>
<dbReference type="Gene3D" id="3.40.630.30">
    <property type="match status" value="1"/>
</dbReference>
<keyword evidence="7" id="KW-0961">Cell wall biogenesis/degradation</keyword>
<evidence type="ECO:0000256" key="1">
    <source>
        <dbReference type="ARBA" id="ARBA00004496"/>
    </source>
</evidence>
<keyword evidence="4" id="KW-0133">Cell shape</keyword>
<dbReference type="PANTHER" id="PTHR36174">
    <property type="entry name" value="LIPID II:GLYCINE GLYCYLTRANSFERASE"/>
    <property type="match status" value="1"/>
</dbReference>
<dbReference type="EMBL" id="JAROYP010000001">
    <property type="protein sequence ID" value="MDH5159355.1"/>
    <property type="molecule type" value="Genomic_DNA"/>
</dbReference>
<dbReference type="PROSITE" id="PS51191">
    <property type="entry name" value="FEMABX"/>
    <property type="match status" value="1"/>
</dbReference>
<dbReference type="Proteomes" id="UP001159179">
    <property type="component" value="Unassembled WGS sequence"/>
</dbReference>
<evidence type="ECO:0000259" key="12">
    <source>
        <dbReference type="Pfam" id="PF13480"/>
    </source>
</evidence>
<dbReference type="PANTHER" id="PTHR36174:SF1">
    <property type="entry name" value="LIPID II:GLYCINE GLYCYLTRANSFERASE"/>
    <property type="match status" value="1"/>
</dbReference>
<dbReference type="Pfam" id="PF13480">
    <property type="entry name" value="Acetyltransf_6"/>
    <property type="match status" value="1"/>
</dbReference>
<evidence type="ECO:0000256" key="2">
    <source>
        <dbReference type="ARBA" id="ARBA00009943"/>
    </source>
</evidence>
<evidence type="ECO:0000256" key="5">
    <source>
        <dbReference type="ARBA" id="ARBA00022984"/>
    </source>
</evidence>
<comment type="catalytic activity">
    <reaction evidence="11">
        <text>beta-D-GlcNAc-(1-&gt;4)-Mur2Ac(oyl-L-Ala-D-isoglutaminyl-L-Lys-D-Ala-D-Ala)-di-trans,octa-cis-undecaprenyl diphosphate + glycyl-tRNA(Gly) = beta-D-GlcNAc-(1-&gt;4)-Mur2Ac(oyl-L-Ala-D-isoglutaminyl-L-Lys-(N(6)-Gly)-D-Ala-D-Ala)-di-trans,octa-cis-undecaprenyl diphosphate + tRNA(Gly) + H(+)</text>
        <dbReference type="Rhea" id="RHEA:30435"/>
        <dbReference type="Rhea" id="RHEA-COMP:9664"/>
        <dbReference type="Rhea" id="RHEA-COMP:9683"/>
        <dbReference type="ChEBI" id="CHEBI:15378"/>
        <dbReference type="ChEBI" id="CHEBI:62233"/>
        <dbReference type="ChEBI" id="CHEBI:62234"/>
        <dbReference type="ChEBI" id="CHEBI:78442"/>
        <dbReference type="ChEBI" id="CHEBI:78522"/>
        <dbReference type="EC" id="2.3.2.16"/>
    </reaction>
</comment>
<dbReference type="GO" id="GO:0016755">
    <property type="term" value="F:aminoacyltransferase activity"/>
    <property type="evidence" value="ECO:0007669"/>
    <property type="project" value="InterPro"/>
</dbReference>
<evidence type="ECO:0000256" key="7">
    <source>
        <dbReference type="ARBA" id="ARBA00023316"/>
    </source>
</evidence>
<dbReference type="GO" id="GO:0008360">
    <property type="term" value="P:regulation of cell shape"/>
    <property type="evidence" value="ECO:0007669"/>
    <property type="project" value="UniProtKB-KW"/>
</dbReference>
<dbReference type="GO" id="GO:0009252">
    <property type="term" value="P:peptidoglycan biosynthetic process"/>
    <property type="evidence" value="ECO:0007669"/>
    <property type="project" value="UniProtKB-KW"/>
</dbReference>
<dbReference type="InterPro" id="IPR003447">
    <property type="entry name" value="FEMABX"/>
</dbReference>
<dbReference type="SUPFAM" id="SSF55729">
    <property type="entry name" value="Acyl-CoA N-acyltransferases (Nat)"/>
    <property type="match status" value="1"/>
</dbReference>
<evidence type="ECO:0000256" key="8">
    <source>
        <dbReference type="ARBA" id="ARBA00039074"/>
    </source>
</evidence>
<comment type="subcellular location">
    <subcellularLocation>
        <location evidence="1">Cytoplasm</location>
    </subcellularLocation>
</comment>
<dbReference type="AlphaFoldDB" id="A0AAW6SKU1"/>
<dbReference type="InterPro" id="IPR050644">
    <property type="entry name" value="PG_Glycine_Bridge_Synth"/>
</dbReference>
<evidence type="ECO:0000313" key="14">
    <source>
        <dbReference type="Proteomes" id="UP001159179"/>
    </source>
</evidence>
<protein>
    <recommendedName>
        <fullName evidence="9">Lipid II:glycine glycyltransferase</fullName>
        <ecNumber evidence="8">2.3.2.16</ecNumber>
    </recommendedName>
    <alternativeName>
        <fullName evidence="10">Factor essential for expression of methicillin resistance X</fullName>
    </alternativeName>
</protein>
<keyword evidence="5" id="KW-0573">Peptidoglycan synthesis</keyword>
<evidence type="ECO:0000313" key="13">
    <source>
        <dbReference type="EMBL" id="MDH5159355.1"/>
    </source>
</evidence>
<name>A0AAW6SKU1_9BACI</name>
<evidence type="ECO:0000256" key="11">
    <source>
        <dbReference type="ARBA" id="ARBA00048654"/>
    </source>
</evidence>
<accession>A0AAW6SKU1</accession>
<evidence type="ECO:0000256" key="10">
    <source>
        <dbReference type="ARBA" id="ARBA00042933"/>
    </source>
</evidence>